<comment type="subcellular location">
    <subcellularLocation>
        <location evidence="1">Cell membrane</location>
        <topology evidence="1">Multi-pass membrane protein</topology>
    </subcellularLocation>
</comment>
<name>A0A2P6MI66_ALKUR</name>
<feature type="transmembrane region" description="Helical" evidence="8">
    <location>
        <begin position="131"/>
        <end position="150"/>
    </location>
</feature>
<sequence>MSTFTFSKEEEVANSVTHGIGILFSIAALAGLTAFAAAHGTASHVTGVVLFGVSMMILYTSSTLLHALPHGKWKNVFEILDHASIYFFIAGTYTPFLFIAVQGWLGWTLFGIVWGAAVLGTVLKCFFVKKYMFLSTIGYIILGWQIVFAWEAISGFLPPSGMNLLILGGLLYTLGAVFYMWRAFKYHHAVWHLFVLAGTAAHVGAVMELLQTALG</sequence>
<keyword evidence="5 8" id="KW-1133">Transmembrane helix</keyword>
<evidence type="ECO:0000256" key="3">
    <source>
        <dbReference type="ARBA" id="ARBA00022475"/>
    </source>
</evidence>
<dbReference type="RefSeq" id="WP_105958669.1">
    <property type="nucleotide sequence ID" value="NZ_PVNS01000005.1"/>
</dbReference>
<dbReference type="Proteomes" id="UP000243650">
    <property type="component" value="Unassembled WGS sequence"/>
</dbReference>
<evidence type="ECO:0000313" key="9">
    <source>
        <dbReference type="EMBL" id="PRO65985.1"/>
    </source>
</evidence>
<feature type="transmembrane region" description="Helical" evidence="8">
    <location>
        <begin position="44"/>
        <end position="67"/>
    </location>
</feature>
<keyword evidence="3" id="KW-1003">Cell membrane</keyword>
<organism evidence="9 10">
    <name type="scientific">Alkalicoccus urumqiensis</name>
    <name type="common">Bacillus urumqiensis</name>
    <dbReference type="NCBI Taxonomy" id="1548213"/>
    <lineage>
        <taxon>Bacteria</taxon>
        <taxon>Bacillati</taxon>
        <taxon>Bacillota</taxon>
        <taxon>Bacilli</taxon>
        <taxon>Bacillales</taxon>
        <taxon>Bacillaceae</taxon>
        <taxon>Alkalicoccus</taxon>
    </lineage>
</organism>
<dbReference type="GO" id="GO:0046872">
    <property type="term" value="F:metal ion binding"/>
    <property type="evidence" value="ECO:0007669"/>
    <property type="project" value="UniProtKB-KW"/>
</dbReference>
<evidence type="ECO:0000256" key="8">
    <source>
        <dbReference type="SAM" id="Phobius"/>
    </source>
</evidence>
<accession>A0A2P6MI66</accession>
<feature type="transmembrane region" description="Helical" evidence="8">
    <location>
        <begin position="12"/>
        <end position="38"/>
    </location>
</feature>
<reference evidence="9 10" key="1">
    <citation type="submission" date="2018-03" db="EMBL/GenBank/DDBJ databases">
        <title>Bacillus urumqiensis sp. nov., a moderately haloalkaliphilic bacterium isolated from a salt lake.</title>
        <authorList>
            <person name="Zhao B."/>
            <person name="Liao Z."/>
        </authorList>
    </citation>
    <scope>NUCLEOTIDE SEQUENCE [LARGE SCALE GENOMIC DNA]</scope>
    <source>
        <strain evidence="9 10">BZ-SZ-XJ18</strain>
    </source>
</reference>
<keyword evidence="6 8" id="KW-0472">Membrane</keyword>
<comment type="caution">
    <text evidence="9">The sequence shown here is derived from an EMBL/GenBank/DDBJ whole genome shotgun (WGS) entry which is preliminary data.</text>
</comment>
<feature type="binding site" evidence="7">
    <location>
        <position position="66"/>
    </location>
    <ligand>
        <name>Zn(2+)</name>
        <dbReference type="ChEBI" id="CHEBI:29105"/>
    </ligand>
</feature>
<keyword evidence="7" id="KW-0479">Metal-binding</keyword>
<feature type="transmembrane region" description="Helical" evidence="8">
    <location>
        <begin position="193"/>
        <end position="214"/>
    </location>
</feature>
<evidence type="ECO:0000256" key="2">
    <source>
        <dbReference type="ARBA" id="ARBA00008488"/>
    </source>
</evidence>
<evidence type="ECO:0000256" key="1">
    <source>
        <dbReference type="ARBA" id="ARBA00004651"/>
    </source>
</evidence>
<feature type="binding site" evidence="7">
    <location>
        <position position="188"/>
    </location>
    <ligand>
        <name>Zn(2+)</name>
        <dbReference type="ChEBI" id="CHEBI:29105"/>
    </ligand>
</feature>
<evidence type="ECO:0000256" key="6">
    <source>
        <dbReference type="ARBA" id="ARBA00023136"/>
    </source>
</evidence>
<dbReference type="OrthoDB" id="9813689at2"/>
<feature type="transmembrane region" description="Helical" evidence="8">
    <location>
        <begin position="104"/>
        <end position="124"/>
    </location>
</feature>
<feature type="transmembrane region" description="Helical" evidence="8">
    <location>
        <begin position="162"/>
        <end position="181"/>
    </location>
</feature>
<proteinExistence type="inferred from homology"/>
<evidence type="ECO:0000256" key="4">
    <source>
        <dbReference type="ARBA" id="ARBA00022692"/>
    </source>
</evidence>
<comment type="similarity">
    <text evidence="2">Belongs to the UPF0073 (Hly-III) family.</text>
</comment>
<dbReference type="InterPro" id="IPR004254">
    <property type="entry name" value="AdipoR/HlyIII-related"/>
</dbReference>
<evidence type="ECO:0000313" key="10">
    <source>
        <dbReference type="Proteomes" id="UP000243650"/>
    </source>
</evidence>
<keyword evidence="4 8" id="KW-0812">Transmembrane</keyword>
<evidence type="ECO:0000256" key="7">
    <source>
        <dbReference type="PIRSR" id="PIRSR604254-1"/>
    </source>
</evidence>
<dbReference type="EMBL" id="PVNS01000005">
    <property type="protein sequence ID" value="PRO65985.1"/>
    <property type="molecule type" value="Genomic_DNA"/>
</dbReference>
<dbReference type="Pfam" id="PF03006">
    <property type="entry name" value="HlyIII"/>
    <property type="match status" value="1"/>
</dbReference>
<dbReference type="AlphaFoldDB" id="A0A2P6MI66"/>
<dbReference type="NCBIfam" id="TIGR01065">
    <property type="entry name" value="hlyIII"/>
    <property type="match status" value="1"/>
</dbReference>
<feature type="binding site" evidence="7">
    <location>
        <position position="192"/>
    </location>
    <ligand>
        <name>Zn(2+)</name>
        <dbReference type="ChEBI" id="CHEBI:29105"/>
    </ligand>
</feature>
<dbReference type="GO" id="GO:0140911">
    <property type="term" value="F:pore-forming activity"/>
    <property type="evidence" value="ECO:0007669"/>
    <property type="project" value="InterPro"/>
</dbReference>
<evidence type="ECO:0000256" key="5">
    <source>
        <dbReference type="ARBA" id="ARBA00022989"/>
    </source>
</evidence>
<dbReference type="InterPro" id="IPR005744">
    <property type="entry name" value="Hy-lIII"/>
</dbReference>
<gene>
    <name evidence="9" type="ORF">C6I21_06685</name>
</gene>
<protein>
    <submittedName>
        <fullName evidence="9">Hemolysin D</fullName>
    </submittedName>
</protein>
<dbReference type="GO" id="GO:0005886">
    <property type="term" value="C:plasma membrane"/>
    <property type="evidence" value="ECO:0007669"/>
    <property type="project" value="UniProtKB-SubCell"/>
</dbReference>
<dbReference type="PANTHER" id="PTHR20855">
    <property type="entry name" value="ADIPOR/PROGESTIN RECEPTOR-RELATED"/>
    <property type="match status" value="1"/>
</dbReference>
<keyword evidence="7" id="KW-0862">Zinc</keyword>
<feature type="transmembrane region" description="Helical" evidence="8">
    <location>
        <begin position="79"/>
        <end position="98"/>
    </location>
</feature>
<keyword evidence="10" id="KW-1185">Reference proteome</keyword>
<dbReference type="PANTHER" id="PTHR20855:SF3">
    <property type="entry name" value="LD03007P"/>
    <property type="match status" value="1"/>
</dbReference>